<evidence type="ECO:0000313" key="2">
    <source>
        <dbReference type="Proteomes" id="UP001164929"/>
    </source>
</evidence>
<name>A0AAD6M867_9ROSI</name>
<evidence type="ECO:0000313" key="1">
    <source>
        <dbReference type="EMBL" id="KAJ6980674.1"/>
    </source>
</evidence>
<proteinExistence type="predicted"/>
<protein>
    <submittedName>
        <fullName evidence="1">Uncharacterized protein</fullName>
    </submittedName>
</protein>
<keyword evidence="2" id="KW-1185">Reference proteome</keyword>
<sequence length="95" mass="10800">MPVISQVSLLVALLKEAKLFKRHNHKNTDDDGTFSCFGRFCGLECSIVCGGPPRRKKTRQGIRSHSMDNLRSSLRSRFRLTKWKRVGNKRGVGLI</sequence>
<dbReference type="Proteomes" id="UP001164929">
    <property type="component" value="Chromosome 10"/>
</dbReference>
<reference evidence="1" key="1">
    <citation type="journal article" date="2023" name="Mol. Ecol. Resour.">
        <title>Chromosome-level genome assembly of a triploid poplar Populus alba 'Berolinensis'.</title>
        <authorList>
            <person name="Chen S."/>
            <person name="Yu Y."/>
            <person name="Wang X."/>
            <person name="Wang S."/>
            <person name="Zhang T."/>
            <person name="Zhou Y."/>
            <person name="He R."/>
            <person name="Meng N."/>
            <person name="Wang Y."/>
            <person name="Liu W."/>
            <person name="Liu Z."/>
            <person name="Liu J."/>
            <person name="Guo Q."/>
            <person name="Huang H."/>
            <person name="Sederoff R.R."/>
            <person name="Wang G."/>
            <person name="Qu G."/>
            <person name="Chen S."/>
        </authorList>
    </citation>
    <scope>NUCLEOTIDE SEQUENCE</scope>
    <source>
        <strain evidence="1">SC-2020</strain>
    </source>
</reference>
<gene>
    <name evidence="1" type="ORF">NC653_024117</name>
</gene>
<dbReference type="EMBL" id="JAQIZT010000010">
    <property type="protein sequence ID" value="KAJ6980674.1"/>
    <property type="molecule type" value="Genomic_DNA"/>
</dbReference>
<dbReference type="AlphaFoldDB" id="A0AAD6M867"/>
<comment type="caution">
    <text evidence="1">The sequence shown here is derived from an EMBL/GenBank/DDBJ whole genome shotgun (WGS) entry which is preliminary data.</text>
</comment>
<organism evidence="1 2">
    <name type="scientific">Populus alba x Populus x berolinensis</name>
    <dbReference type="NCBI Taxonomy" id="444605"/>
    <lineage>
        <taxon>Eukaryota</taxon>
        <taxon>Viridiplantae</taxon>
        <taxon>Streptophyta</taxon>
        <taxon>Embryophyta</taxon>
        <taxon>Tracheophyta</taxon>
        <taxon>Spermatophyta</taxon>
        <taxon>Magnoliopsida</taxon>
        <taxon>eudicotyledons</taxon>
        <taxon>Gunneridae</taxon>
        <taxon>Pentapetalae</taxon>
        <taxon>rosids</taxon>
        <taxon>fabids</taxon>
        <taxon>Malpighiales</taxon>
        <taxon>Salicaceae</taxon>
        <taxon>Saliceae</taxon>
        <taxon>Populus</taxon>
    </lineage>
</organism>
<accession>A0AAD6M867</accession>